<protein>
    <submittedName>
        <fullName evidence="7">Ribonuclease</fullName>
    </submittedName>
</protein>
<evidence type="ECO:0000256" key="1">
    <source>
        <dbReference type="ARBA" id="ARBA00004651"/>
    </source>
</evidence>
<dbReference type="Pfam" id="PF03631">
    <property type="entry name" value="Virul_fac_BrkB"/>
    <property type="match status" value="1"/>
</dbReference>
<accession>A0A265N8F1</accession>
<dbReference type="GO" id="GO:0005886">
    <property type="term" value="C:plasma membrane"/>
    <property type="evidence" value="ECO:0007669"/>
    <property type="project" value="UniProtKB-SubCell"/>
</dbReference>
<dbReference type="PANTHER" id="PTHR30213">
    <property type="entry name" value="INNER MEMBRANE PROTEIN YHJD"/>
    <property type="match status" value="1"/>
</dbReference>
<feature type="transmembrane region" description="Helical" evidence="6">
    <location>
        <begin position="123"/>
        <end position="146"/>
    </location>
</feature>
<feature type="transmembrane region" description="Helical" evidence="6">
    <location>
        <begin position="176"/>
        <end position="194"/>
    </location>
</feature>
<proteinExistence type="predicted"/>
<keyword evidence="5 6" id="KW-0472">Membrane</keyword>
<evidence type="ECO:0000256" key="4">
    <source>
        <dbReference type="ARBA" id="ARBA00022989"/>
    </source>
</evidence>
<keyword evidence="3 6" id="KW-0812">Transmembrane</keyword>
<evidence type="ECO:0000256" key="6">
    <source>
        <dbReference type="SAM" id="Phobius"/>
    </source>
</evidence>
<dbReference type="Proteomes" id="UP000216498">
    <property type="component" value="Unassembled WGS sequence"/>
</dbReference>
<reference evidence="7 8" key="1">
    <citation type="submission" date="2017-08" db="EMBL/GenBank/DDBJ databases">
        <title>Virgibacillus indicus sp. nov. and Virgibacillus profoundi sp. nov, two moderately halophilic bacteria isolated from marine sediment by using the Microfluidic Streak Plate.</title>
        <authorList>
            <person name="Xu B."/>
            <person name="Hu B."/>
            <person name="Wang J."/>
            <person name="Zhu Y."/>
            <person name="Huang L."/>
            <person name="Du W."/>
            <person name="Huang Y."/>
        </authorList>
    </citation>
    <scope>NUCLEOTIDE SEQUENCE [LARGE SCALE GENOMIC DNA]</scope>
    <source>
        <strain evidence="7 8">IO3-P2-C2</strain>
    </source>
</reference>
<dbReference type="RefSeq" id="WP_094886762.1">
    <property type="nucleotide sequence ID" value="NZ_NPMS01000008.1"/>
</dbReference>
<feature type="transmembrane region" description="Helical" evidence="6">
    <location>
        <begin position="20"/>
        <end position="49"/>
    </location>
</feature>
<evidence type="ECO:0000256" key="5">
    <source>
        <dbReference type="ARBA" id="ARBA00023136"/>
    </source>
</evidence>
<evidence type="ECO:0000256" key="3">
    <source>
        <dbReference type="ARBA" id="ARBA00022692"/>
    </source>
</evidence>
<gene>
    <name evidence="7" type="ORF">CIL03_15320</name>
</gene>
<name>A0A265N8F1_9BACI</name>
<dbReference type="PIRSF" id="PIRSF035875">
    <property type="entry name" value="RNase_BN"/>
    <property type="match status" value="1"/>
</dbReference>
<dbReference type="AlphaFoldDB" id="A0A265N8F1"/>
<dbReference type="NCBIfam" id="TIGR00765">
    <property type="entry name" value="yihY_not_rbn"/>
    <property type="match status" value="1"/>
</dbReference>
<keyword evidence="2" id="KW-1003">Cell membrane</keyword>
<feature type="transmembrane region" description="Helical" evidence="6">
    <location>
        <begin position="206"/>
        <end position="226"/>
    </location>
</feature>
<keyword evidence="8" id="KW-1185">Reference proteome</keyword>
<comment type="subcellular location">
    <subcellularLocation>
        <location evidence="1">Cell membrane</location>
        <topology evidence="1">Multi-pass membrane protein</topology>
    </subcellularLocation>
</comment>
<feature type="transmembrane region" description="Helical" evidence="6">
    <location>
        <begin position="238"/>
        <end position="262"/>
    </location>
</feature>
<comment type="caution">
    <text evidence="7">The sequence shown here is derived from an EMBL/GenBank/DDBJ whole genome shotgun (WGS) entry which is preliminary data.</text>
</comment>
<keyword evidence="4 6" id="KW-1133">Transmembrane helix</keyword>
<evidence type="ECO:0000313" key="8">
    <source>
        <dbReference type="Proteomes" id="UP000216498"/>
    </source>
</evidence>
<evidence type="ECO:0000313" key="7">
    <source>
        <dbReference type="EMBL" id="OZU87734.1"/>
    </source>
</evidence>
<evidence type="ECO:0000256" key="2">
    <source>
        <dbReference type="ARBA" id="ARBA00022475"/>
    </source>
</evidence>
<dbReference type="InterPro" id="IPR017039">
    <property type="entry name" value="Virul_fac_BrkB"/>
</dbReference>
<sequence>MKKMITFGKRLFQRVLDTDVFGLAAQLAYFFLLSLFPFLLFLLTLVGYLPIEENAVIDLIATYAPEQIMELINTNISQLVNNQNGGLLSISIIGTLWAASNGVNALTRALNQAYEVDEDRSFIVARLIAIIVTIGMVTIICIAFLLPIFGRMIGVYLFSFFGLSEGFLSFWETFRWLISSVIFFVVLLALYKLAPNIRIYFKNAIWGALFATVFWQLVSLGFSYYVSTMGNYSATYGSLGAVIVLMIWFYISGIIIMIGGVINATIRKHHPAE</sequence>
<dbReference type="OrthoDB" id="9775903at2"/>
<dbReference type="EMBL" id="NPMS01000008">
    <property type="protein sequence ID" value="OZU87734.1"/>
    <property type="molecule type" value="Genomic_DNA"/>
</dbReference>
<dbReference type="PANTHER" id="PTHR30213:SF0">
    <property type="entry name" value="UPF0761 MEMBRANE PROTEIN YIHY"/>
    <property type="match status" value="1"/>
</dbReference>
<organism evidence="7 8">
    <name type="scientific">Virgibacillus indicus</name>
    <dbReference type="NCBI Taxonomy" id="2024554"/>
    <lineage>
        <taxon>Bacteria</taxon>
        <taxon>Bacillati</taxon>
        <taxon>Bacillota</taxon>
        <taxon>Bacilli</taxon>
        <taxon>Bacillales</taxon>
        <taxon>Bacillaceae</taxon>
        <taxon>Virgibacillus</taxon>
    </lineage>
</organism>